<keyword evidence="1" id="KW-0732">Signal</keyword>
<organism evidence="2 3">
    <name type="scientific">Sphaeroforma arctica JP610</name>
    <dbReference type="NCBI Taxonomy" id="667725"/>
    <lineage>
        <taxon>Eukaryota</taxon>
        <taxon>Ichthyosporea</taxon>
        <taxon>Ichthyophonida</taxon>
        <taxon>Sphaeroforma</taxon>
    </lineage>
</organism>
<sequence length="537" mass="58211">MAQTTNCMIAVLMVVGLALSSNGAATTGSPIPAEVKTYVVDPFTEIQLNLCQVNATYIQGEYVNGIGSDFKTGLIFFCFNANNTTSENVQADVGKWTGSYMNQNGVGSLTCSTIGGGITPEGLTTEPSAINCTYWIKSGSFNTNSDLSNEYREVQFQRSVSLPNYRSTGQLCVPFSDRKLMTDNWLLDTTKRSMSGEYCFDEELTNCPVEIDFCAPDLSVVKGADIPFEWRPVLQASVRATDSPYESALWGLVASPTNNYSWGPGPFLTINGFGAGYLTRPVFEGNERGDFIYNYGFDLNTSRQFDEDSSKMYFKPRTDRRLMLTTMTQHNICNSFLWTQGIITDPNDGGLANLTSLYTLAPDSNASPNLPHVTEYFAFCTTEHITPIGGYLQFIITSTVPGETQNTTNAVGVAQYDPKSGLYKGVCSTRSAWAAIEFQLTTNDSGVTVLANATRTVYAADSDSLSGGNVGSWTFEQISDPSSNLIMDACSAFVNAPACVPTKCVISLGLSDFDSTMCNLKAQHALLLGNSNTGITK</sequence>
<dbReference type="Proteomes" id="UP000054560">
    <property type="component" value="Unassembled WGS sequence"/>
</dbReference>
<proteinExistence type="predicted"/>
<keyword evidence="3" id="KW-1185">Reference proteome</keyword>
<dbReference type="GeneID" id="25902911"/>
<evidence type="ECO:0000313" key="2">
    <source>
        <dbReference type="EMBL" id="KNC85408.1"/>
    </source>
</evidence>
<name>A0A0L0GAW4_9EUKA</name>
<accession>A0A0L0GAW4</accession>
<dbReference type="AlphaFoldDB" id="A0A0L0GAW4"/>
<evidence type="ECO:0008006" key="4">
    <source>
        <dbReference type="Google" id="ProtNLM"/>
    </source>
</evidence>
<protein>
    <recommendedName>
        <fullName evidence="4">Membrane-associated protein</fullName>
    </recommendedName>
</protein>
<reference evidence="2 3" key="1">
    <citation type="submission" date="2011-02" db="EMBL/GenBank/DDBJ databases">
        <title>The Genome Sequence of Sphaeroforma arctica JP610.</title>
        <authorList>
            <consortium name="The Broad Institute Genome Sequencing Platform"/>
            <person name="Russ C."/>
            <person name="Cuomo C."/>
            <person name="Young S.K."/>
            <person name="Zeng Q."/>
            <person name="Gargeya S."/>
            <person name="Alvarado L."/>
            <person name="Berlin A."/>
            <person name="Chapman S.B."/>
            <person name="Chen Z."/>
            <person name="Freedman E."/>
            <person name="Gellesch M."/>
            <person name="Goldberg J."/>
            <person name="Griggs A."/>
            <person name="Gujja S."/>
            <person name="Heilman E."/>
            <person name="Heiman D."/>
            <person name="Howarth C."/>
            <person name="Mehta T."/>
            <person name="Neiman D."/>
            <person name="Pearson M."/>
            <person name="Roberts A."/>
            <person name="Saif S."/>
            <person name="Shea T."/>
            <person name="Shenoy N."/>
            <person name="Sisk P."/>
            <person name="Stolte C."/>
            <person name="Sykes S."/>
            <person name="White J."/>
            <person name="Yandava C."/>
            <person name="Burger G."/>
            <person name="Gray M.W."/>
            <person name="Holland P.W.H."/>
            <person name="King N."/>
            <person name="Lang F.B.F."/>
            <person name="Roger A.J."/>
            <person name="Ruiz-Trillo I."/>
            <person name="Haas B."/>
            <person name="Nusbaum C."/>
            <person name="Birren B."/>
        </authorList>
    </citation>
    <scope>NUCLEOTIDE SEQUENCE [LARGE SCALE GENOMIC DNA]</scope>
    <source>
        <strain evidence="2 3">JP610</strain>
    </source>
</reference>
<dbReference type="EMBL" id="KQ241703">
    <property type="protein sequence ID" value="KNC85408.1"/>
    <property type="molecule type" value="Genomic_DNA"/>
</dbReference>
<feature type="chain" id="PRO_5005539151" description="Membrane-associated protein" evidence="1">
    <location>
        <begin position="21"/>
        <end position="537"/>
    </location>
</feature>
<gene>
    <name evidence="2" type="ORF">SARC_02407</name>
</gene>
<evidence type="ECO:0000256" key="1">
    <source>
        <dbReference type="SAM" id="SignalP"/>
    </source>
</evidence>
<evidence type="ECO:0000313" key="3">
    <source>
        <dbReference type="Proteomes" id="UP000054560"/>
    </source>
</evidence>
<dbReference type="RefSeq" id="XP_014159310.1">
    <property type="nucleotide sequence ID" value="XM_014303835.1"/>
</dbReference>
<feature type="signal peptide" evidence="1">
    <location>
        <begin position="1"/>
        <end position="20"/>
    </location>
</feature>